<name>A0A1I1EMU5_BREAD</name>
<reference evidence="2" key="1">
    <citation type="submission" date="2016-10" db="EMBL/GenBank/DDBJ databases">
        <authorList>
            <person name="Varghese N."/>
            <person name="Submissions S."/>
        </authorList>
    </citation>
    <scope>NUCLEOTIDE SEQUENCE [LARGE SCALE GENOMIC DNA]</scope>
    <source>
        <strain evidence="2">ATCC 43811</strain>
    </source>
</reference>
<dbReference type="Proteomes" id="UP000240042">
    <property type="component" value="Unassembled WGS sequence"/>
</dbReference>
<dbReference type="AlphaFoldDB" id="A0A1I1EMU5"/>
<evidence type="ECO:0000313" key="2">
    <source>
        <dbReference type="Proteomes" id="UP000240042"/>
    </source>
</evidence>
<dbReference type="InterPro" id="IPR006522">
    <property type="entry name" value="Phage_virion_morphogenesis"/>
</dbReference>
<dbReference type="Pfam" id="PF05069">
    <property type="entry name" value="Phage_tail_S"/>
    <property type="match status" value="1"/>
</dbReference>
<evidence type="ECO:0000313" key="1">
    <source>
        <dbReference type="EMBL" id="SFB88509.1"/>
    </source>
</evidence>
<dbReference type="STRING" id="34097.SAMN02745150_01188"/>
<keyword evidence="2" id="KW-1185">Reference proteome</keyword>
<dbReference type="EMBL" id="FOKY01000015">
    <property type="protein sequence ID" value="SFB88509.1"/>
    <property type="molecule type" value="Genomic_DNA"/>
</dbReference>
<dbReference type="OrthoDB" id="2081253at2"/>
<dbReference type="RefSeq" id="WP_092319631.1">
    <property type="nucleotide sequence ID" value="NZ_FOKY01000015.1"/>
</dbReference>
<protein>
    <submittedName>
        <fullName evidence="1">Phage virion morphogenesis family protein</fullName>
    </submittedName>
</protein>
<sequence length="148" mass="17023">MVETKIEGIEKILEKLRNTDMKQSPVLGHALASWLTRSARMRILKTKTAPDGTKWTPLSPSTLRNLEKTKASGSLLYRTGMLHRSVGYHLSLWRKGVIILEDKMNYSRYLQEGTHKMLARPYLGVSKEDHRKLTDLTLEYLKKILGED</sequence>
<gene>
    <name evidence="1" type="ORF">SAMN02745150_01188</name>
</gene>
<organism evidence="1 2">
    <name type="scientific">Brevinema andersonii</name>
    <dbReference type="NCBI Taxonomy" id="34097"/>
    <lineage>
        <taxon>Bacteria</taxon>
        <taxon>Pseudomonadati</taxon>
        <taxon>Spirochaetota</taxon>
        <taxon>Spirochaetia</taxon>
        <taxon>Brevinematales</taxon>
        <taxon>Brevinemataceae</taxon>
        <taxon>Brevinema</taxon>
    </lineage>
</organism>
<proteinExistence type="predicted"/>
<accession>A0A1I1EMU5</accession>